<reference evidence="3 4" key="1">
    <citation type="submission" date="2019-07" db="EMBL/GenBank/DDBJ databases">
        <title>Genomic Encyclopedia of Archaeal and Bacterial Type Strains, Phase II (KMG-II): from individual species to whole genera.</title>
        <authorList>
            <person name="Goeker M."/>
        </authorList>
    </citation>
    <scope>NUCLEOTIDE SEQUENCE [LARGE SCALE GENOMIC DNA]</scope>
    <source>
        <strain evidence="3 4">DSM 17527</strain>
    </source>
</reference>
<dbReference type="EMBL" id="VNHU01000001">
    <property type="protein sequence ID" value="TYP77389.1"/>
    <property type="molecule type" value="Genomic_DNA"/>
</dbReference>
<keyword evidence="4" id="KW-1185">Reference proteome</keyword>
<feature type="domain" description="HTH OST-type" evidence="2">
    <location>
        <begin position="167"/>
        <end position="244"/>
    </location>
</feature>
<dbReference type="PANTHER" id="PTHR35811:SF1">
    <property type="entry name" value="HTH OST-TYPE DOMAIN-CONTAINING PROTEIN"/>
    <property type="match status" value="1"/>
</dbReference>
<dbReference type="PANTHER" id="PTHR35811">
    <property type="entry name" value="SLR1870 PROTEIN"/>
    <property type="match status" value="1"/>
</dbReference>
<dbReference type="CDD" id="cd11297">
    <property type="entry name" value="PIN_LabA-like_N_1"/>
    <property type="match status" value="1"/>
</dbReference>
<feature type="compositionally biased region" description="Basic residues" evidence="1">
    <location>
        <begin position="244"/>
        <end position="262"/>
    </location>
</feature>
<dbReference type="InterPro" id="IPR025605">
    <property type="entry name" value="OST-HTH/LOTUS_dom"/>
</dbReference>
<dbReference type="Pfam" id="PF12872">
    <property type="entry name" value="OST-HTH"/>
    <property type="match status" value="1"/>
</dbReference>
<evidence type="ECO:0000259" key="2">
    <source>
        <dbReference type="PROSITE" id="PS51644"/>
    </source>
</evidence>
<feature type="region of interest" description="Disordered" evidence="1">
    <location>
        <begin position="241"/>
        <end position="262"/>
    </location>
</feature>
<accession>A0A5S5CE19</accession>
<evidence type="ECO:0000313" key="3">
    <source>
        <dbReference type="EMBL" id="TYP77389.1"/>
    </source>
</evidence>
<proteinExistence type="predicted"/>
<dbReference type="PROSITE" id="PS51644">
    <property type="entry name" value="HTH_OST"/>
    <property type="match status" value="1"/>
</dbReference>
<gene>
    <name evidence="3" type="ORF">BD809_101544</name>
</gene>
<dbReference type="Gene3D" id="3.30.420.610">
    <property type="entry name" value="LOTUS domain-like"/>
    <property type="match status" value="1"/>
</dbReference>
<organism evidence="3 4">
    <name type="scientific">Aquimarina intermedia</name>
    <dbReference type="NCBI Taxonomy" id="350814"/>
    <lineage>
        <taxon>Bacteria</taxon>
        <taxon>Pseudomonadati</taxon>
        <taxon>Bacteroidota</taxon>
        <taxon>Flavobacteriia</taxon>
        <taxon>Flavobacteriales</taxon>
        <taxon>Flavobacteriaceae</taxon>
        <taxon>Aquimarina</taxon>
    </lineage>
</organism>
<protein>
    <submittedName>
        <fullName evidence="3">OST-HTH/LOTUS domain-containing protein</fullName>
    </submittedName>
</protein>
<dbReference type="Pfam" id="PF01936">
    <property type="entry name" value="NYN"/>
    <property type="match status" value="1"/>
</dbReference>
<comment type="caution">
    <text evidence="3">The sequence shown here is derived from an EMBL/GenBank/DDBJ whole genome shotgun (WGS) entry which is preliminary data.</text>
</comment>
<evidence type="ECO:0000256" key="1">
    <source>
        <dbReference type="SAM" id="MobiDB-lite"/>
    </source>
</evidence>
<dbReference type="RefSeq" id="WP_148781400.1">
    <property type="nucleotide sequence ID" value="NZ_VNHU01000001.1"/>
</dbReference>
<evidence type="ECO:0000313" key="4">
    <source>
        <dbReference type="Proteomes" id="UP000324376"/>
    </source>
</evidence>
<dbReference type="CDD" id="cd10146">
    <property type="entry name" value="LabA_like_C"/>
    <property type="match status" value="1"/>
</dbReference>
<dbReference type="AlphaFoldDB" id="A0A5S5CE19"/>
<dbReference type="Gene3D" id="3.40.50.1010">
    <property type="entry name" value="5'-nuclease"/>
    <property type="match status" value="1"/>
</dbReference>
<name>A0A5S5CE19_9FLAO</name>
<dbReference type="InterPro" id="IPR021139">
    <property type="entry name" value="NYN"/>
</dbReference>
<dbReference type="InterPro" id="IPR041966">
    <property type="entry name" value="LOTUS-like"/>
</dbReference>
<dbReference type="OrthoDB" id="9783963at2"/>
<sequence length="262" mass="29673">MKDVNLAVLIDGDNIPSFYVKEMMEEIAKYGNPTIKRIYGDWTNPYLTKWKNILLENAITPIQQYGYTTGKNATDSAMIIDAMDILYSGKVNGFCLVSSDSDFTRLATRLREAAMQVYGIGEKKTPDPFIVACDKFIYLEILKQKPGTEETNGTKERPQKKENLDVITPKVIKMIAATISDLEDDDGWAFLGDVGSLIQKKQPNFDSRNYGFQKLTPLIKSIKEFKVEQRETSKGKAKLIYVKNKPKRKPTPAKRKPTSVKN</sequence>
<dbReference type="Proteomes" id="UP000324376">
    <property type="component" value="Unassembled WGS sequence"/>
</dbReference>
<dbReference type="GO" id="GO:0004540">
    <property type="term" value="F:RNA nuclease activity"/>
    <property type="evidence" value="ECO:0007669"/>
    <property type="project" value="InterPro"/>
</dbReference>